<dbReference type="InterPro" id="IPR027640">
    <property type="entry name" value="Kinesin-like_fam"/>
</dbReference>
<evidence type="ECO:0000256" key="1">
    <source>
        <dbReference type="SAM" id="Coils"/>
    </source>
</evidence>
<feature type="compositionally biased region" description="Basic and acidic residues" evidence="2">
    <location>
        <begin position="492"/>
        <end position="507"/>
    </location>
</feature>
<feature type="coiled-coil region" evidence="1">
    <location>
        <begin position="71"/>
        <end position="257"/>
    </location>
</feature>
<comment type="caution">
    <text evidence="3">The sequence shown here is derived from an EMBL/GenBank/DDBJ whole genome shotgun (WGS) entry which is preliminary data.</text>
</comment>
<name>A0A8S2PWP5_9BILA</name>
<proteinExistence type="predicted"/>
<dbReference type="GO" id="GO:0005875">
    <property type="term" value="C:microtubule associated complex"/>
    <property type="evidence" value="ECO:0007669"/>
    <property type="project" value="TreeGrafter"/>
</dbReference>
<evidence type="ECO:0000313" key="3">
    <source>
        <dbReference type="EMBL" id="CAF4069195.1"/>
    </source>
</evidence>
<dbReference type="PANTHER" id="PTHR47969:SF33">
    <property type="entry name" value="KINESIN-LIKE PROTEIN"/>
    <property type="match status" value="1"/>
</dbReference>
<organism evidence="3 4">
    <name type="scientific">Rotaria magnacalcarata</name>
    <dbReference type="NCBI Taxonomy" id="392030"/>
    <lineage>
        <taxon>Eukaryota</taxon>
        <taxon>Metazoa</taxon>
        <taxon>Spiralia</taxon>
        <taxon>Gnathifera</taxon>
        <taxon>Rotifera</taxon>
        <taxon>Eurotatoria</taxon>
        <taxon>Bdelloidea</taxon>
        <taxon>Philodinida</taxon>
        <taxon>Philodinidae</taxon>
        <taxon>Rotaria</taxon>
    </lineage>
</organism>
<sequence length="534" mass="62634">MEYVVERFHGRSLALAHSQEEIEELSLKTSDDSSIKEKNHVRHGTYRVRKSRAIPSILPQDETLQALTQSTMDKQKLIEEATRKVKEAESKAQDLSKNIQLKEQLIKSVYASTNNVKETNEQYHKHVKMLEKEMEKAKREYHDLQKAVQQIATKNVNEKSKFEAEYRKKCELAKAHLDSLQQKEKQYRELMIKLTGNTEKRIVDLQSALFRMKQQYDTAQKRIREETELKNKFEQELLREQQRIQELTIQNEQQQKVLKLKTEGLAAAQRKLRGASNGNIIDGTTTNLEIEMDKLIAERKELAALSDDIKKREELIQKKESLLSEKTELEAKILRSSQMVDKSLKNNDKQTSNHQLIREQLGFDSPLFKINQLNEHESKELCRTLFEKVINLKEEDNRNRRDYEEIKSQLLEQTETINELQSRVQSLSLDHDRRLTSIQQIHEDEKQLLFGQLQESSNQIKQLEKDLYFYKYKTRELRKSMATSVTNINDIPTRRTESNTNDDDLRNSRSAVQQQQSAPFHLKIGSRSNSTHQS</sequence>
<feature type="coiled-coil region" evidence="1">
    <location>
        <begin position="285"/>
        <end position="332"/>
    </location>
</feature>
<dbReference type="GO" id="GO:0051231">
    <property type="term" value="P:spindle elongation"/>
    <property type="evidence" value="ECO:0007669"/>
    <property type="project" value="TreeGrafter"/>
</dbReference>
<feature type="region of interest" description="Disordered" evidence="2">
    <location>
        <begin position="488"/>
        <end position="534"/>
    </location>
</feature>
<dbReference type="GO" id="GO:0007018">
    <property type="term" value="P:microtubule-based movement"/>
    <property type="evidence" value="ECO:0007669"/>
    <property type="project" value="InterPro"/>
</dbReference>
<keyword evidence="1" id="KW-0175">Coiled coil</keyword>
<dbReference type="GO" id="GO:0003777">
    <property type="term" value="F:microtubule motor activity"/>
    <property type="evidence" value="ECO:0007669"/>
    <property type="project" value="InterPro"/>
</dbReference>
<dbReference type="EMBL" id="CAJOBJ010006767">
    <property type="protein sequence ID" value="CAF4069195.1"/>
    <property type="molecule type" value="Genomic_DNA"/>
</dbReference>
<dbReference type="Proteomes" id="UP000681720">
    <property type="component" value="Unassembled WGS sequence"/>
</dbReference>
<dbReference type="GO" id="GO:0007052">
    <property type="term" value="P:mitotic spindle organization"/>
    <property type="evidence" value="ECO:0007669"/>
    <property type="project" value="TreeGrafter"/>
</dbReference>
<protein>
    <submittedName>
        <fullName evidence="3">Uncharacterized protein</fullName>
    </submittedName>
</protein>
<gene>
    <name evidence="3" type="ORF">GIL414_LOCUS15413</name>
</gene>
<accession>A0A8S2PWP5</accession>
<evidence type="ECO:0000256" key="2">
    <source>
        <dbReference type="SAM" id="MobiDB-lite"/>
    </source>
</evidence>
<dbReference type="Pfam" id="PF25764">
    <property type="entry name" value="KIF21A_4th"/>
    <property type="match status" value="1"/>
</dbReference>
<reference evidence="3" key="1">
    <citation type="submission" date="2021-02" db="EMBL/GenBank/DDBJ databases">
        <authorList>
            <person name="Nowell W R."/>
        </authorList>
    </citation>
    <scope>NUCLEOTIDE SEQUENCE</scope>
</reference>
<feature type="compositionally biased region" description="Polar residues" evidence="2">
    <location>
        <begin position="508"/>
        <end position="518"/>
    </location>
</feature>
<evidence type="ECO:0000313" key="4">
    <source>
        <dbReference type="Proteomes" id="UP000681720"/>
    </source>
</evidence>
<dbReference type="PANTHER" id="PTHR47969">
    <property type="entry name" value="CHROMOSOME-ASSOCIATED KINESIN KIF4A-RELATED"/>
    <property type="match status" value="1"/>
</dbReference>
<dbReference type="AlphaFoldDB" id="A0A8S2PWP5"/>
<feature type="coiled-coil region" evidence="1">
    <location>
        <begin position="393"/>
        <end position="466"/>
    </location>
</feature>